<dbReference type="Gene3D" id="3.40.50.300">
    <property type="entry name" value="P-loop containing nucleotide triphosphate hydrolases"/>
    <property type="match status" value="2"/>
</dbReference>
<feature type="region of interest" description="Disordered" evidence="4">
    <location>
        <begin position="648"/>
        <end position="679"/>
    </location>
</feature>
<dbReference type="Ensembl" id="ENSSORT00005009900.1">
    <property type="protein sequence ID" value="ENSSORP00005009581.1"/>
    <property type="gene ID" value="ENSSORG00005005233.1"/>
</dbReference>
<feature type="region of interest" description="Disordered" evidence="4">
    <location>
        <begin position="382"/>
        <end position="540"/>
    </location>
</feature>
<keyword evidence="7" id="KW-1185">Reference proteome</keyword>
<dbReference type="InterPro" id="IPR045058">
    <property type="entry name" value="GIMA/IAN/Toc"/>
</dbReference>
<feature type="domain" description="AIG1-type G" evidence="5">
    <location>
        <begin position="155"/>
        <end position="357"/>
    </location>
</feature>
<dbReference type="CDD" id="cd01852">
    <property type="entry name" value="AIG1"/>
    <property type="match status" value="1"/>
</dbReference>
<reference evidence="6" key="2">
    <citation type="submission" date="2025-08" db="UniProtKB">
        <authorList>
            <consortium name="Ensembl"/>
        </authorList>
    </citation>
    <scope>IDENTIFICATION</scope>
</reference>
<evidence type="ECO:0000256" key="4">
    <source>
        <dbReference type="SAM" id="MobiDB-lite"/>
    </source>
</evidence>
<name>A0A672YY25_9TELE</name>
<evidence type="ECO:0000256" key="2">
    <source>
        <dbReference type="ARBA" id="ARBA00022741"/>
    </source>
</evidence>
<comment type="similarity">
    <text evidence="1">Belongs to the TRAFAC class TrmE-Era-EngA-EngB-Septin-like GTPase superfamily. AIG1/Toc34/Toc159-like paraseptin GTPase family. IAN subfamily.</text>
</comment>
<proteinExistence type="inferred from homology"/>
<sequence length="694" mass="83002">MKESFQSISLCEPEGVHAFILVLPVGPLTNEDKAELETIHNTFSSRIRDFTMILFTVESDPTAPAVVNFVTKSSDIQELSQKYGGTSVILSVRDKQQVSEVLDIVDRMRMSKDKPSYTVETFARVQLEKITELQTENEDLKNKRLNPCDEDKQSPDCLRIVLIGKTGSGKSSSGNTILGRKKFKAQSSQTSVIKVCQKVPGQVDGRRVTVVDTPGLFDSCLTNEEVHEEMVKCISLLAPGPHVFLLVLQIGRFTEKEKQTVKLIKEGFGKNAEKFTIILLTHGDDLEADGISIDEYIRDKCGDSFKKLISDCGGRYHVFNNRDKNRTQVSELMKKIDSMVKENGGSYFTNEMLQEAEAVIKKEMERLLKEIVEEMRKQKEELERKHEEEMMEMKRRMEEQREETERERKQKEEELKVMEENIKREREQRKKEQEEREEEDRRKKEQDELQRQEWKQKLQDLERKIRSESESKERINRKLEDSREEMRKQREAWEEERRREWNERKEEDEERKREEEGKLRKLQEQYEQEGEEYERKRREDEWIRQEEEKRQREELEKYKREVEDLKMKYEEEARKKTEEFNEFTEKVRRKFDTEKEEYEKNMKDKDEKYDLLKALSVHKEREWMRKHQEEISDLVKCVKKKRNNLTKISDLLSKHEKEKENVKDQEEKENLQKKHEAEKTELIERLLKEEDRGS</sequence>
<evidence type="ECO:0000259" key="5">
    <source>
        <dbReference type="PROSITE" id="PS51720"/>
    </source>
</evidence>
<keyword evidence="2" id="KW-0547">Nucleotide-binding</keyword>
<dbReference type="SUPFAM" id="SSF52540">
    <property type="entry name" value="P-loop containing nucleoside triphosphate hydrolases"/>
    <property type="match status" value="1"/>
</dbReference>
<dbReference type="AlphaFoldDB" id="A0A672YY25"/>
<protein>
    <recommendedName>
        <fullName evidence="5">AIG1-type G domain-containing protein</fullName>
    </recommendedName>
</protein>
<dbReference type="Pfam" id="PF04548">
    <property type="entry name" value="AIG1"/>
    <property type="match status" value="2"/>
</dbReference>
<dbReference type="Proteomes" id="UP000472271">
    <property type="component" value="Chromosome 9"/>
</dbReference>
<dbReference type="InterPro" id="IPR027417">
    <property type="entry name" value="P-loop_NTPase"/>
</dbReference>
<dbReference type="FunCoup" id="A0A672YY25">
    <property type="interactions" value="25"/>
</dbReference>
<organism evidence="6 7">
    <name type="scientific">Sphaeramia orbicularis</name>
    <name type="common">orbiculate cardinalfish</name>
    <dbReference type="NCBI Taxonomy" id="375764"/>
    <lineage>
        <taxon>Eukaryota</taxon>
        <taxon>Metazoa</taxon>
        <taxon>Chordata</taxon>
        <taxon>Craniata</taxon>
        <taxon>Vertebrata</taxon>
        <taxon>Euteleostomi</taxon>
        <taxon>Actinopterygii</taxon>
        <taxon>Neopterygii</taxon>
        <taxon>Teleostei</taxon>
        <taxon>Neoteleostei</taxon>
        <taxon>Acanthomorphata</taxon>
        <taxon>Gobiaria</taxon>
        <taxon>Kurtiformes</taxon>
        <taxon>Apogonoidei</taxon>
        <taxon>Apogonidae</taxon>
        <taxon>Apogoninae</taxon>
        <taxon>Sphaeramia</taxon>
    </lineage>
</organism>
<dbReference type="PROSITE" id="PS51720">
    <property type="entry name" value="G_AIG1"/>
    <property type="match status" value="1"/>
</dbReference>
<evidence type="ECO:0000313" key="6">
    <source>
        <dbReference type="Ensembl" id="ENSSORP00005009581.1"/>
    </source>
</evidence>
<feature type="compositionally biased region" description="Basic and acidic residues" evidence="4">
    <location>
        <begin position="652"/>
        <end position="679"/>
    </location>
</feature>
<dbReference type="FunFam" id="3.40.50.300:FF:000366">
    <property type="entry name" value="GTPase, IMAP family member 2"/>
    <property type="match status" value="1"/>
</dbReference>
<evidence type="ECO:0000256" key="3">
    <source>
        <dbReference type="ARBA" id="ARBA00023134"/>
    </source>
</evidence>
<dbReference type="PANTHER" id="PTHR10903:SF188">
    <property type="entry name" value="GTPASE IMAP FAMILY MEMBER 2-LIKE-RELATED"/>
    <property type="match status" value="1"/>
</dbReference>
<reference evidence="6" key="3">
    <citation type="submission" date="2025-09" db="UniProtKB">
        <authorList>
            <consortium name="Ensembl"/>
        </authorList>
    </citation>
    <scope>IDENTIFICATION</scope>
</reference>
<reference evidence="6" key="1">
    <citation type="submission" date="2019-06" db="EMBL/GenBank/DDBJ databases">
        <authorList>
            <consortium name="Wellcome Sanger Institute Data Sharing"/>
        </authorList>
    </citation>
    <scope>NUCLEOTIDE SEQUENCE [LARGE SCALE GENOMIC DNA]</scope>
</reference>
<evidence type="ECO:0000313" key="7">
    <source>
        <dbReference type="Proteomes" id="UP000472271"/>
    </source>
</evidence>
<keyword evidence="3" id="KW-0342">GTP-binding</keyword>
<accession>A0A672YY25</accession>
<dbReference type="GO" id="GO:0005525">
    <property type="term" value="F:GTP binding"/>
    <property type="evidence" value="ECO:0007669"/>
    <property type="project" value="UniProtKB-KW"/>
</dbReference>
<dbReference type="InParanoid" id="A0A672YY25"/>
<feature type="compositionally biased region" description="Basic and acidic residues" evidence="4">
    <location>
        <begin position="382"/>
        <end position="524"/>
    </location>
</feature>
<evidence type="ECO:0000256" key="1">
    <source>
        <dbReference type="ARBA" id="ARBA00008535"/>
    </source>
</evidence>
<dbReference type="InterPro" id="IPR006703">
    <property type="entry name" value="G_AIG1"/>
</dbReference>
<dbReference type="PANTHER" id="PTHR10903">
    <property type="entry name" value="GTPASE, IMAP FAMILY MEMBER-RELATED"/>
    <property type="match status" value="1"/>
</dbReference>